<protein>
    <submittedName>
        <fullName evidence="2">GMP synthase-like glutamine amidotransferase</fullName>
    </submittedName>
</protein>
<organism evidence="2 3">
    <name type="scientific">Desulfoprunum benzoelyticum</name>
    <dbReference type="NCBI Taxonomy" id="1506996"/>
    <lineage>
        <taxon>Bacteria</taxon>
        <taxon>Pseudomonadati</taxon>
        <taxon>Thermodesulfobacteriota</taxon>
        <taxon>Desulfobulbia</taxon>
        <taxon>Desulfobulbales</taxon>
        <taxon>Desulfobulbaceae</taxon>
        <taxon>Desulfoprunum</taxon>
    </lineage>
</organism>
<reference evidence="2 3" key="1">
    <citation type="submission" date="2020-08" db="EMBL/GenBank/DDBJ databases">
        <title>Genomic Encyclopedia of Type Strains, Phase IV (KMG-IV): sequencing the most valuable type-strain genomes for metagenomic binning, comparative biology and taxonomic classification.</title>
        <authorList>
            <person name="Goeker M."/>
        </authorList>
    </citation>
    <scope>NUCLEOTIDE SEQUENCE [LARGE SCALE GENOMIC DNA]</scope>
    <source>
        <strain evidence="2 3">DSM 28570</strain>
    </source>
</reference>
<dbReference type="SUPFAM" id="SSF52317">
    <property type="entry name" value="Class I glutamine amidotransferase-like"/>
    <property type="match status" value="1"/>
</dbReference>
<accession>A0A840UW95</accession>
<dbReference type="AlphaFoldDB" id="A0A840UW95"/>
<evidence type="ECO:0000313" key="3">
    <source>
        <dbReference type="Proteomes" id="UP000539642"/>
    </source>
</evidence>
<dbReference type="Gene3D" id="3.40.50.880">
    <property type="match status" value="1"/>
</dbReference>
<name>A0A840UW95_9BACT</name>
<dbReference type="GO" id="GO:0016740">
    <property type="term" value="F:transferase activity"/>
    <property type="evidence" value="ECO:0007669"/>
    <property type="project" value="UniProtKB-KW"/>
</dbReference>
<dbReference type="RefSeq" id="WP_183351918.1">
    <property type="nucleotide sequence ID" value="NZ_JACHEO010000019.1"/>
</dbReference>
<dbReference type="PROSITE" id="PS51273">
    <property type="entry name" value="GATASE_TYPE_1"/>
    <property type="match status" value="1"/>
</dbReference>
<evidence type="ECO:0000259" key="1">
    <source>
        <dbReference type="Pfam" id="PF00117"/>
    </source>
</evidence>
<dbReference type="InterPro" id="IPR029062">
    <property type="entry name" value="Class_I_gatase-like"/>
</dbReference>
<feature type="domain" description="Glutamine amidotransferase" evidence="1">
    <location>
        <begin position="17"/>
        <end position="183"/>
    </location>
</feature>
<dbReference type="CDD" id="cd01741">
    <property type="entry name" value="GATase1_1"/>
    <property type="match status" value="1"/>
</dbReference>
<keyword evidence="2" id="KW-0315">Glutamine amidotransferase</keyword>
<dbReference type="InterPro" id="IPR017926">
    <property type="entry name" value="GATASE"/>
</dbReference>
<dbReference type="Pfam" id="PF00117">
    <property type="entry name" value="GATase"/>
    <property type="match status" value="1"/>
</dbReference>
<dbReference type="PANTHER" id="PTHR42695:SF5">
    <property type="entry name" value="GLUTAMINE AMIDOTRANSFERASE YLR126C-RELATED"/>
    <property type="match status" value="1"/>
</dbReference>
<keyword evidence="2" id="KW-0808">Transferase</keyword>
<dbReference type="EMBL" id="JACHEO010000019">
    <property type="protein sequence ID" value="MBB5349106.1"/>
    <property type="molecule type" value="Genomic_DNA"/>
</dbReference>
<dbReference type="InterPro" id="IPR044992">
    <property type="entry name" value="ChyE-like"/>
</dbReference>
<evidence type="ECO:0000313" key="2">
    <source>
        <dbReference type="EMBL" id="MBB5349106.1"/>
    </source>
</evidence>
<dbReference type="Proteomes" id="UP000539642">
    <property type="component" value="Unassembled WGS sequence"/>
</dbReference>
<proteinExistence type="predicted"/>
<keyword evidence="3" id="KW-1185">Reference proteome</keyword>
<dbReference type="FunFam" id="3.40.50.880:FF:000033">
    <property type="entry name" value="Glutamine amidotransferase class-I"/>
    <property type="match status" value="1"/>
</dbReference>
<dbReference type="PANTHER" id="PTHR42695">
    <property type="entry name" value="GLUTAMINE AMIDOTRANSFERASE YLR126C-RELATED"/>
    <property type="match status" value="1"/>
</dbReference>
<dbReference type="GO" id="GO:0005829">
    <property type="term" value="C:cytosol"/>
    <property type="evidence" value="ECO:0007669"/>
    <property type="project" value="TreeGrafter"/>
</dbReference>
<comment type="caution">
    <text evidence="2">The sequence shown here is derived from an EMBL/GenBank/DDBJ whole genome shotgun (WGS) entry which is preliminary data.</text>
</comment>
<gene>
    <name evidence="2" type="ORF">HNQ81_002857</name>
</gene>
<sequence length="242" mass="26237">MKVHVVQHVPFEGLGSIERWLADRRAEVSHTRFYASPVLPEIAGIDLVIVLGGPMGVDDEGSCPWLAAEKRFVGDCIDRGLAVLGICLGAQIIAAVLGARVYANPVREIGWWPLHLLPAAADSPLFRDFPAEVEVFHWHGDTFELPPGADHIARSAACAHQAFVYRERVVGLQFHLETTGDSARQLISRCGGEIVPGPCIQSAAAMTADPWRFARINGLMYGLLDNIASGIGARTESDLPVR</sequence>